<protein>
    <submittedName>
        <fullName evidence="3">Uncharacterized protein</fullName>
    </submittedName>
</protein>
<accession>J4C409</accession>
<evidence type="ECO:0000313" key="4">
    <source>
        <dbReference type="Proteomes" id="UP000003786"/>
    </source>
</evidence>
<feature type="region of interest" description="Disordered" evidence="1">
    <location>
        <begin position="559"/>
        <end position="578"/>
    </location>
</feature>
<dbReference type="EMBL" id="AP011948">
    <property type="protein sequence ID" value="BAM41366.1"/>
    <property type="molecule type" value="Genomic_DNA"/>
</dbReference>
<proteinExistence type="predicted"/>
<dbReference type="VEuPathDB" id="PiroplasmaDB:TOT_030000628"/>
<feature type="transmembrane region" description="Helical" evidence="2">
    <location>
        <begin position="586"/>
        <end position="612"/>
    </location>
</feature>
<name>J4C409_THEOR</name>
<keyword evidence="2" id="KW-0472">Membrane</keyword>
<feature type="compositionally biased region" description="Pro residues" evidence="1">
    <location>
        <begin position="564"/>
        <end position="577"/>
    </location>
</feature>
<dbReference type="RefSeq" id="XP_009691667.1">
    <property type="nucleotide sequence ID" value="XM_009693372.1"/>
</dbReference>
<dbReference type="KEGG" id="tot:TOT_030000628"/>
<organism evidence="3 4">
    <name type="scientific">Theileria orientalis strain Shintoku</name>
    <dbReference type="NCBI Taxonomy" id="869250"/>
    <lineage>
        <taxon>Eukaryota</taxon>
        <taxon>Sar</taxon>
        <taxon>Alveolata</taxon>
        <taxon>Apicomplexa</taxon>
        <taxon>Aconoidasida</taxon>
        <taxon>Piroplasmida</taxon>
        <taxon>Theileriidae</taxon>
        <taxon>Theileria</taxon>
    </lineage>
</organism>
<dbReference type="Proteomes" id="UP000003786">
    <property type="component" value="Chromosome 3"/>
</dbReference>
<evidence type="ECO:0000313" key="3">
    <source>
        <dbReference type="EMBL" id="BAM41366.1"/>
    </source>
</evidence>
<dbReference type="AlphaFoldDB" id="J4C409"/>
<gene>
    <name evidence="3" type="ORF">TOT_030000628</name>
</gene>
<evidence type="ECO:0000256" key="2">
    <source>
        <dbReference type="SAM" id="Phobius"/>
    </source>
</evidence>
<keyword evidence="2" id="KW-0812">Transmembrane</keyword>
<reference evidence="3 4" key="1">
    <citation type="journal article" date="2012" name="MBio">
        <title>Comparative genome analysis of three eukaryotic parasites with differing abilities to transform leukocytes reveals key mediators of Theileria-induced leukocyte transformation.</title>
        <authorList>
            <person name="Hayashida K."/>
            <person name="Hara Y."/>
            <person name="Abe T."/>
            <person name="Yamasaki C."/>
            <person name="Toyoda A."/>
            <person name="Kosuge T."/>
            <person name="Suzuki Y."/>
            <person name="Sato Y."/>
            <person name="Kawashima S."/>
            <person name="Katayama T."/>
            <person name="Wakaguri H."/>
            <person name="Inoue N."/>
            <person name="Homma K."/>
            <person name="Tada-Umezaki M."/>
            <person name="Yagi Y."/>
            <person name="Fujii Y."/>
            <person name="Habara T."/>
            <person name="Kanehisa M."/>
            <person name="Watanabe H."/>
            <person name="Ito K."/>
            <person name="Gojobori T."/>
            <person name="Sugawara H."/>
            <person name="Imanishi T."/>
            <person name="Weir W."/>
            <person name="Gardner M."/>
            <person name="Pain A."/>
            <person name="Shiels B."/>
            <person name="Hattori M."/>
            <person name="Nene V."/>
            <person name="Sugimoto C."/>
        </authorList>
    </citation>
    <scope>NUCLEOTIDE SEQUENCE [LARGE SCALE GENOMIC DNA]</scope>
    <source>
        <strain evidence="3 4">Shintoku</strain>
    </source>
</reference>
<evidence type="ECO:0000256" key="1">
    <source>
        <dbReference type="SAM" id="MobiDB-lite"/>
    </source>
</evidence>
<dbReference type="OrthoDB" id="10481267at2759"/>
<sequence>MGLGYSDLHVYFYSKKTEKYTGTGYNVTVKQENYPGCSNYVKYTHEIAFNKDIDGRRYNVLLYDGNDKSSEGNPVFGYYYPNDSNQVVQSVSTYYSVLDLNFPLAVTFKCGGNFYNCDLGKLKYAGWDRAYKITEYTFHKSFSKEILDEEYRKKYRNRKIRFRIGSEKVEMYGGKQELGNNKNYRFIFTPKGKESVLDSEYLFAIDFFTNEPVCPKDPNPQNPGYCRRAIVEEFCKQYKYRHRCRIASGKDLCKKFKDKTKCEEPLKKKICGSNNESCRTHIKKLFIDKEETVEIKHTNKIDEYFLRPFNNQLYDGIMVYFDRESKQPPEQKCKQNEDNNNTALLIEFIDSCNSTTCLKRMDSNGHWWAQVSLDYSDDKTLHSKLEKIKQEYKRDTITVILDKTESYMGVEKVNTTPGQGYNKYTYIFSSANTPNLLFERAQLLDGPLGKLGTKAKHVEVYYLKASGKEDKEPFLIVFDPDGESKKEKNECYHFIGNYKFKDWVKFKCTEDGKAIEDEKELVKKLYERVNKIDTSVSCITDITTVRWYAHQILIGEEPKEPKPEQTPVPTKPKPFDPPPKEETLPIWLIVGCVAAGVVLIVTLVVVYGIYWYNTTIKLLT</sequence>
<keyword evidence="4" id="KW-1185">Reference proteome</keyword>
<keyword evidence="2" id="KW-1133">Transmembrane helix</keyword>
<dbReference type="GeneID" id="20715792"/>